<keyword evidence="5 15" id="KW-0812">Transmembrane</keyword>
<name>A0ABC9AG90_9POAL</name>
<accession>A0ABC9AG90</accession>
<dbReference type="GO" id="GO:0016301">
    <property type="term" value="F:kinase activity"/>
    <property type="evidence" value="ECO:0007669"/>
    <property type="project" value="UniProtKB-KW"/>
</dbReference>
<dbReference type="PROSITE" id="PS50011">
    <property type="entry name" value="PROTEIN_KINASE_DOM"/>
    <property type="match status" value="1"/>
</dbReference>
<dbReference type="Gene3D" id="3.30.200.20">
    <property type="entry name" value="Phosphorylase Kinase, domain 1"/>
    <property type="match status" value="1"/>
</dbReference>
<evidence type="ECO:0000256" key="13">
    <source>
        <dbReference type="PROSITE-ProRule" id="PRU10141"/>
    </source>
</evidence>
<dbReference type="InterPro" id="IPR001220">
    <property type="entry name" value="Legume_lectin_dom"/>
</dbReference>
<comment type="subcellular location">
    <subcellularLocation>
        <location evidence="1">Membrane</location>
        <topology evidence="1">Single-pass type I membrane protein</topology>
    </subcellularLocation>
</comment>
<keyword evidence="6 16" id="KW-0732">Signal</keyword>
<evidence type="ECO:0000256" key="12">
    <source>
        <dbReference type="ARBA" id="ARBA00023136"/>
    </source>
</evidence>
<proteinExistence type="inferred from homology"/>
<dbReference type="Pfam" id="PF00139">
    <property type="entry name" value="Lectin_legB"/>
    <property type="match status" value="1"/>
</dbReference>
<dbReference type="PANTHER" id="PTHR27007">
    <property type="match status" value="1"/>
</dbReference>
<dbReference type="InterPro" id="IPR008271">
    <property type="entry name" value="Ser/Thr_kinase_AS"/>
</dbReference>
<evidence type="ECO:0000256" key="3">
    <source>
        <dbReference type="ARBA" id="ARBA00010217"/>
    </source>
</evidence>
<evidence type="ECO:0000256" key="1">
    <source>
        <dbReference type="ARBA" id="ARBA00004479"/>
    </source>
</evidence>
<keyword evidence="10 13" id="KW-0067">ATP-binding</keyword>
<dbReference type="Gene3D" id="2.60.120.200">
    <property type="match status" value="1"/>
</dbReference>
<dbReference type="PROSITE" id="PS00108">
    <property type="entry name" value="PROTEIN_KINASE_ST"/>
    <property type="match status" value="1"/>
</dbReference>
<gene>
    <name evidence="18" type="ORF">URODEC1_LOCUS55023</name>
</gene>
<keyword evidence="8 13" id="KW-0547">Nucleotide-binding</keyword>
<feature type="region of interest" description="Disordered" evidence="14">
    <location>
        <begin position="715"/>
        <end position="760"/>
    </location>
</feature>
<keyword evidence="11 15" id="KW-1133">Transmembrane helix</keyword>
<comment type="similarity">
    <text evidence="2">In the N-terminal section; belongs to the leguminous lectin family.</text>
</comment>
<dbReference type="GO" id="GO:0005524">
    <property type="term" value="F:ATP binding"/>
    <property type="evidence" value="ECO:0007669"/>
    <property type="project" value="UniProtKB-UniRule"/>
</dbReference>
<dbReference type="InterPro" id="IPR011009">
    <property type="entry name" value="Kinase-like_dom_sf"/>
</dbReference>
<dbReference type="SMART" id="SM00220">
    <property type="entry name" value="S_TKc"/>
    <property type="match status" value="1"/>
</dbReference>
<evidence type="ECO:0000313" key="19">
    <source>
        <dbReference type="Proteomes" id="UP001497457"/>
    </source>
</evidence>
<evidence type="ECO:0000256" key="4">
    <source>
        <dbReference type="ARBA" id="ARBA00022679"/>
    </source>
</evidence>
<protein>
    <recommendedName>
        <fullName evidence="17">Protein kinase domain-containing protein</fullName>
    </recommendedName>
</protein>
<evidence type="ECO:0000313" key="18">
    <source>
        <dbReference type="EMBL" id="CAL4978921.1"/>
    </source>
</evidence>
<feature type="signal peptide" evidence="16">
    <location>
        <begin position="1"/>
        <end position="25"/>
    </location>
</feature>
<dbReference type="InterPro" id="IPR050528">
    <property type="entry name" value="L-type_Lectin-RKs"/>
</dbReference>
<feature type="transmembrane region" description="Helical" evidence="15">
    <location>
        <begin position="296"/>
        <end position="319"/>
    </location>
</feature>
<dbReference type="InterPro" id="IPR017441">
    <property type="entry name" value="Protein_kinase_ATP_BS"/>
</dbReference>
<dbReference type="EMBL" id="OZ075131">
    <property type="protein sequence ID" value="CAL4978921.1"/>
    <property type="molecule type" value="Genomic_DNA"/>
</dbReference>
<evidence type="ECO:0000256" key="10">
    <source>
        <dbReference type="ARBA" id="ARBA00022840"/>
    </source>
</evidence>
<organism evidence="18 19">
    <name type="scientific">Urochloa decumbens</name>
    <dbReference type="NCBI Taxonomy" id="240449"/>
    <lineage>
        <taxon>Eukaryota</taxon>
        <taxon>Viridiplantae</taxon>
        <taxon>Streptophyta</taxon>
        <taxon>Embryophyta</taxon>
        <taxon>Tracheophyta</taxon>
        <taxon>Spermatophyta</taxon>
        <taxon>Magnoliopsida</taxon>
        <taxon>Liliopsida</taxon>
        <taxon>Poales</taxon>
        <taxon>Poaceae</taxon>
        <taxon>PACMAD clade</taxon>
        <taxon>Panicoideae</taxon>
        <taxon>Panicodae</taxon>
        <taxon>Paniceae</taxon>
        <taxon>Melinidinae</taxon>
        <taxon>Urochloa</taxon>
    </lineage>
</organism>
<keyword evidence="19" id="KW-1185">Reference proteome</keyword>
<evidence type="ECO:0000256" key="16">
    <source>
        <dbReference type="SAM" id="SignalP"/>
    </source>
</evidence>
<comment type="similarity">
    <text evidence="3">In the C-terminal section; belongs to the protein kinase superfamily. Ser/Thr protein kinase family.</text>
</comment>
<feature type="domain" description="Protein kinase" evidence="17">
    <location>
        <begin position="359"/>
        <end position="675"/>
    </location>
</feature>
<keyword evidence="12 15" id="KW-0472">Membrane</keyword>
<feature type="compositionally biased region" description="Low complexity" evidence="14">
    <location>
        <begin position="718"/>
        <end position="729"/>
    </location>
</feature>
<evidence type="ECO:0000256" key="9">
    <source>
        <dbReference type="ARBA" id="ARBA00022777"/>
    </source>
</evidence>
<evidence type="ECO:0000256" key="6">
    <source>
        <dbReference type="ARBA" id="ARBA00022729"/>
    </source>
</evidence>
<keyword evidence="7" id="KW-0430">Lectin</keyword>
<evidence type="ECO:0000256" key="15">
    <source>
        <dbReference type="SAM" id="Phobius"/>
    </source>
</evidence>
<dbReference type="GO" id="GO:0030246">
    <property type="term" value="F:carbohydrate binding"/>
    <property type="evidence" value="ECO:0007669"/>
    <property type="project" value="UniProtKB-KW"/>
</dbReference>
<evidence type="ECO:0000256" key="2">
    <source>
        <dbReference type="ARBA" id="ARBA00008536"/>
    </source>
</evidence>
<dbReference type="FunFam" id="1.10.510.10:FF:000444">
    <property type="entry name" value="probable L-type lectin-domain containing receptor kinase S.5"/>
    <property type="match status" value="1"/>
</dbReference>
<dbReference type="GO" id="GO:0016020">
    <property type="term" value="C:membrane"/>
    <property type="evidence" value="ECO:0007669"/>
    <property type="project" value="UniProtKB-SubCell"/>
</dbReference>
<evidence type="ECO:0000256" key="11">
    <source>
        <dbReference type="ARBA" id="ARBA00022989"/>
    </source>
</evidence>
<dbReference type="SUPFAM" id="SSF49899">
    <property type="entry name" value="Concanavalin A-like lectins/glucanases"/>
    <property type="match status" value="1"/>
</dbReference>
<feature type="chain" id="PRO_5044806088" description="Protein kinase domain-containing protein" evidence="16">
    <location>
        <begin position="26"/>
        <end position="760"/>
    </location>
</feature>
<evidence type="ECO:0000256" key="8">
    <source>
        <dbReference type="ARBA" id="ARBA00022741"/>
    </source>
</evidence>
<evidence type="ECO:0000259" key="17">
    <source>
        <dbReference type="PROSITE" id="PS50011"/>
    </source>
</evidence>
<dbReference type="SUPFAM" id="SSF56112">
    <property type="entry name" value="Protein kinase-like (PK-like)"/>
    <property type="match status" value="1"/>
</dbReference>
<dbReference type="InterPro" id="IPR013320">
    <property type="entry name" value="ConA-like_dom_sf"/>
</dbReference>
<dbReference type="InterPro" id="IPR000719">
    <property type="entry name" value="Prot_kinase_dom"/>
</dbReference>
<dbReference type="Proteomes" id="UP001497457">
    <property type="component" value="Chromosome 21rd"/>
</dbReference>
<keyword evidence="4" id="KW-0808">Transferase</keyword>
<reference evidence="18" key="1">
    <citation type="submission" date="2024-10" db="EMBL/GenBank/DDBJ databases">
        <authorList>
            <person name="Ryan C."/>
        </authorList>
    </citation>
    <scope>NUCLEOTIDE SEQUENCE [LARGE SCALE GENOMIC DNA]</scope>
</reference>
<dbReference type="Pfam" id="PF00069">
    <property type="entry name" value="Pkinase"/>
    <property type="match status" value="1"/>
</dbReference>
<dbReference type="PROSITE" id="PS00107">
    <property type="entry name" value="PROTEIN_KINASE_ATP"/>
    <property type="match status" value="1"/>
</dbReference>
<evidence type="ECO:0000256" key="7">
    <source>
        <dbReference type="ARBA" id="ARBA00022734"/>
    </source>
</evidence>
<evidence type="ECO:0000256" key="5">
    <source>
        <dbReference type="ARBA" id="ARBA00022692"/>
    </source>
</evidence>
<feature type="binding site" evidence="13">
    <location>
        <position position="396"/>
    </location>
    <ligand>
        <name>ATP</name>
        <dbReference type="ChEBI" id="CHEBI:30616"/>
    </ligand>
</feature>
<dbReference type="Gene3D" id="1.10.510.10">
    <property type="entry name" value="Transferase(Phosphotransferase) domain 1"/>
    <property type="match status" value="1"/>
</dbReference>
<sequence length="760" mass="83820">MDASTCWRVELQLSLLLLLPCRCSGSDLSPWGSSNENLTVSGAFYQLPGYLFLTNMSTCRTNWERVVGGLASYMKKNHPALDLSQKGWFFVRQHIVLSDPDRLHEASFSVSFTLSIYQPSNQTKAAKRSLVFALEPLYFPFESWGIFTPPNWQVLGPSSSSNPTSVPNDGAGSRVSIEIGTKNDNGTLLHLGEIIWVQISIEPPAGNNSSAASKHSVWIDYDHVRHRMSVFVAAGEEAPPKPAHAIASKTLQITAKYALPGLFSTMGQLLQVHTWNSTVDGLPNFGYSEGLPEKDVILYSVLGSAAATAITAVIAILYINSKYRRWKKEQDELAKIMQGIPGVPAHVDFTDIKKATKNFHETMKLGKGGFGAVYRCKLPAVASRTGGCSMEVAVKKFIMRGVVEDRRHSDFLAEVSIINRLRHKNIVPLVGWSYNKGDPLLIYEYMTNGSLDQHVFWRGSACRQQQEDTSSLGKWHTRYTIVRDIATGLHYVHHEHEPMVLHRDIKASNIMLDSGLRARLGDFGIACTVAIDRSSVTSIAGTWGYIAPDYAMSYKATRQTDIYAFGVLILEVVTGKKNGDVQPEDDHITDWIWRLHGEGKLLEAVDTSLLAAAAVDDDDPQEDEEEVADEARRLLLLGLACTNPNPCERLSMDQALQVITKVRKPPDVPLEKPLFVWPPQDWRSRNSMYSTAGSNWDDGSLASTVEVAPVSLEERYPSSSATTTGGHASVHSRAMSGSRGVRRQAMKDEAGSSPLPLSSS</sequence>
<dbReference type="AlphaFoldDB" id="A0ABC9AG90"/>
<keyword evidence="9" id="KW-0418">Kinase</keyword>
<evidence type="ECO:0000256" key="14">
    <source>
        <dbReference type="SAM" id="MobiDB-lite"/>
    </source>
</evidence>